<dbReference type="InterPro" id="IPR013094">
    <property type="entry name" value="AB_hydrolase_3"/>
</dbReference>
<sequence length="137" mass="14921">MSSKPPTLYHIHGGAWALLHSCAYNHIFRDLTEASSSQIMSIEYRLAPQVPVLSQLEDVFAGYFYLTAPESDRGSGNKTSQIVVGGESAGAHFSSSLIHILRNANKPSPAGAYLISPAVDLTFSQPSFFVNSERDYL</sequence>
<reference evidence="3 4" key="1">
    <citation type="journal article" date="2015" name="Genome Biol. Evol.">
        <title>Phylogenomic analyses indicate that early fungi evolved digesting cell walls of algal ancestors of land plants.</title>
        <authorList>
            <person name="Chang Y."/>
            <person name="Wang S."/>
            <person name="Sekimoto S."/>
            <person name="Aerts A.L."/>
            <person name="Choi C."/>
            <person name="Clum A."/>
            <person name="LaButti K.M."/>
            <person name="Lindquist E.A."/>
            <person name="Yee Ngan C."/>
            <person name="Ohm R.A."/>
            <person name="Salamov A.A."/>
            <person name="Grigoriev I.V."/>
            <person name="Spatafora J.W."/>
            <person name="Berbee M.L."/>
        </authorList>
    </citation>
    <scope>NUCLEOTIDE SEQUENCE [LARGE SCALE GENOMIC DNA]</scope>
    <source>
        <strain evidence="3 4">NRRL 28638</strain>
    </source>
</reference>
<dbReference type="STRING" id="796925.A0A137NRA9"/>
<dbReference type="GO" id="GO:0016787">
    <property type="term" value="F:hydrolase activity"/>
    <property type="evidence" value="ECO:0007669"/>
    <property type="project" value="UniProtKB-KW"/>
</dbReference>
<dbReference type="Proteomes" id="UP000070444">
    <property type="component" value="Unassembled WGS sequence"/>
</dbReference>
<dbReference type="SUPFAM" id="SSF53474">
    <property type="entry name" value="alpha/beta-Hydrolases"/>
    <property type="match status" value="1"/>
</dbReference>
<proteinExistence type="predicted"/>
<dbReference type="AlphaFoldDB" id="A0A137NRA9"/>
<dbReference type="OrthoDB" id="408631at2759"/>
<dbReference type="PANTHER" id="PTHR48081:SF8">
    <property type="entry name" value="ALPHA_BETA HYDROLASE FOLD-3 DOMAIN-CONTAINING PROTEIN-RELATED"/>
    <property type="match status" value="1"/>
</dbReference>
<keyword evidence="1 3" id="KW-0378">Hydrolase</keyword>
<dbReference type="Gene3D" id="3.40.50.1820">
    <property type="entry name" value="alpha/beta hydrolase"/>
    <property type="match status" value="1"/>
</dbReference>
<dbReference type="EMBL" id="KQ964928">
    <property type="protein sequence ID" value="KXN65267.1"/>
    <property type="molecule type" value="Genomic_DNA"/>
</dbReference>
<feature type="non-terminal residue" evidence="3">
    <location>
        <position position="137"/>
    </location>
</feature>
<dbReference type="OMA" id="FVNSERD"/>
<name>A0A137NRA9_CONC2</name>
<evidence type="ECO:0000259" key="2">
    <source>
        <dbReference type="Pfam" id="PF07859"/>
    </source>
</evidence>
<evidence type="ECO:0000313" key="3">
    <source>
        <dbReference type="EMBL" id="KXN65267.1"/>
    </source>
</evidence>
<gene>
    <name evidence="3" type="ORF">CONCODRAFT_44654</name>
</gene>
<dbReference type="InterPro" id="IPR029058">
    <property type="entry name" value="AB_hydrolase_fold"/>
</dbReference>
<accession>A0A137NRA9</accession>
<dbReference type="Pfam" id="PF07859">
    <property type="entry name" value="Abhydrolase_3"/>
    <property type="match status" value="1"/>
</dbReference>
<evidence type="ECO:0000313" key="4">
    <source>
        <dbReference type="Proteomes" id="UP000070444"/>
    </source>
</evidence>
<keyword evidence="4" id="KW-1185">Reference proteome</keyword>
<feature type="domain" description="Alpha/beta hydrolase fold-3" evidence="2">
    <location>
        <begin position="9"/>
        <end position="129"/>
    </location>
</feature>
<evidence type="ECO:0000256" key="1">
    <source>
        <dbReference type="ARBA" id="ARBA00022801"/>
    </source>
</evidence>
<organism evidence="3 4">
    <name type="scientific">Conidiobolus coronatus (strain ATCC 28846 / CBS 209.66 / NRRL 28638)</name>
    <name type="common">Delacroixia coronata</name>
    <dbReference type="NCBI Taxonomy" id="796925"/>
    <lineage>
        <taxon>Eukaryota</taxon>
        <taxon>Fungi</taxon>
        <taxon>Fungi incertae sedis</taxon>
        <taxon>Zoopagomycota</taxon>
        <taxon>Entomophthoromycotina</taxon>
        <taxon>Entomophthoromycetes</taxon>
        <taxon>Entomophthorales</taxon>
        <taxon>Ancylistaceae</taxon>
        <taxon>Conidiobolus</taxon>
    </lineage>
</organism>
<dbReference type="PANTHER" id="PTHR48081">
    <property type="entry name" value="AB HYDROLASE SUPERFAMILY PROTEIN C4A8.06C"/>
    <property type="match status" value="1"/>
</dbReference>
<dbReference type="InterPro" id="IPR050300">
    <property type="entry name" value="GDXG_lipolytic_enzyme"/>
</dbReference>
<protein>
    <submittedName>
        <fullName evidence="3">Alpha/beta-hydrolase</fullName>
    </submittedName>
</protein>